<evidence type="ECO:0000256" key="1">
    <source>
        <dbReference type="SAM" id="SignalP"/>
    </source>
</evidence>
<keyword evidence="1" id="KW-0732">Signal</keyword>
<feature type="signal peptide" evidence="1">
    <location>
        <begin position="1"/>
        <end position="42"/>
    </location>
</feature>
<gene>
    <name evidence="2" type="ORF">GLX25_18130</name>
</gene>
<dbReference type="OrthoDB" id="9812829at2"/>
<reference evidence="2 3" key="1">
    <citation type="submission" date="2019-11" db="EMBL/GenBank/DDBJ databases">
        <title>Agromyces kandeliae sp. nov., isolated from mangrove soil.</title>
        <authorList>
            <person name="Wang R."/>
        </authorList>
    </citation>
    <scope>NUCLEOTIDE SEQUENCE [LARGE SCALE GENOMIC DNA]</scope>
    <source>
        <strain evidence="2 3">JCM 11431</strain>
    </source>
</reference>
<name>A0A7C9HK28_9MICO</name>
<dbReference type="AlphaFoldDB" id="A0A7C9HK28"/>
<dbReference type="EMBL" id="WODA01000026">
    <property type="protein sequence ID" value="MUN09026.1"/>
    <property type="molecule type" value="Genomic_DNA"/>
</dbReference>
<comment type="caution">
    <text evidence="2">The sequence shown here is derived from an EMBL/GenBank/DDBJ whole genome shotgun (WGS) entry which is preliminary data.</text>
</comment>
<dbReference type="InterPro" id="IPR025584">
    <property type="entry name" value="Cthe_2159"/>
</dbReference>
<evidence type="ECO:0000313" key="3">
    <source>
        <dbReference type="Proteomes" id="UP000480122"/>
    </source>
</evidence>
<evidence type="ECO:0000313" key="2">
    <source>
        <dbReference type="EMBL" id="MUN09026.1"/>
    </source>
</evidence>
<protein>
    <submittedName>
        <fullName evidence="2">Carbohydrate-binding domain-containing protein</fullName>
    </submittedName>
</protein>
<keyword evidence="3" id="KW-1185">Reference proteome</keyword>
<proteinExistence type="predicted"/>
<feature type="chain" id="PRO_5028999894" evidence="1">
    <location>
        <begin position="43"/>
        <end position="598"/>
    </location>
</feature>
<dbReference type="Proteomes" id="UP000480122">
    <property type="component" value="Unassembled WGS sequence"/>
</dbReference>
<sequence>MTLFRFPRTPAVDGRRTTPARRPWLVAARVAPIVLAGTLVFAGCTATTAASTDDGSASTDSTVSLAAAASVDPGVTAAEAMAANEDPPGEDGDDTWDAADEIAITLDGGTATVDDASGDVSGVSVDGDTVTITAAGTYRLSGELAGQVVVDTEDEGLVRLILDGVDISSESTAALAITNADRAQVVLADGSENTLADTSSYAEDAEVNAALFSSADLEIAGSGSLTVQGNGNDGIASKDGLLVSGGEITVDAVDDGIRGKDEMMIEGGTVTVTAGGDGLKADNAEEADRGWIAIAGGSVTVDAGGDGLDAATDVVIWGGTLDVTAGGGAGGTVSEDTSTKGVKGAVSVIVDGGEVTVDAADDAVHTDNTAHLANGSITVATGDDGVHAEVALTVSGGSLDVTTSYEALEADAIAIAGGDISVTASDDGLNAGSSLEISSGALVVDAEGDGLDSNGTIAMSGGDVVVNGPTGQGNGALDVDGGFDITGGTLVAGGSSGMAVAPSADAAQASVLVAFSQQVAAGTELQVVSSDGTVVATYAAAKTVGSLAVSTADLVNGETYTVTANGQAVGSAVAGEQVAGMGGPGGGMGGGGAPAPRG</sequence>
<dbReference type="RefSeq" id="WP_155844037.1">
    <property type="nucleotide sequence ID" value="NZ_BAAAIA010000013.1"/>
</dbReference>
<dbReference type="Pfam" id="PF14262">
    <property type="entry name" value="Cthe_2159"/>
    <property type="match status" value="2"/>
</dbReference>
<accession>A0A7C9HK28</accession>
<organism evidence="2 3">
    <name type="scientific">Agromyces luteolus</name>
    <dbReference type="NCBI Taxonomy" id="88373"/>
    <lineage>
        <taxon>Bacteria</taxon>
        <taxon>Bacillati</taxon>
        <taxon>Actinomycetota</taxon>
        <taxon>Actinomycetes</taxon>
        <taxon>Micrococcales</taxon>
        <taxon>Microbacteriaceae</taxon>
        <taxon>Agromyces</taxon>
    </lineage>
</organism>